<evidence type="ECO:0000313" key="3">
    <source>
        <dbReference type="Proteomes" id="UP000245765"/>
    </source>
</evidence>
<dbReference type="OrthoDB" id="7233633at2"/>
<dbReference type="PANTHER" id="PTHR30441">
    <property type="entry name" value="DUF748 DOMAIN-CONTAINING PROTEIN"/>
    <property type="match status" value="1"/>
</dbReference>
<proteinExistence type="predicted"/>
<dbReference type="Proteomes" id="UP000245765">
    <property type="component" value="Unassembled WGS sequence"/>
</dbReference>
<comment type="caution">
    <text evidence="2">The sequence shown here is derived from an EMBL/GenBank/DDBJ whole genome shotgun (WGS) entry which is preliminary data.</text>
</comment>
<dbReference type="InterPro" id="IPR007844">
    <property type="entry name" value="AsmA"/>
</dbReference>
<dbReference type="AlphaFoldDB" id="A0A317FGM6"/>
<dbReference type="GO" id="GO:0090313">
    <property type="term" value="P:regulation of protein targeting to membrane"/>
    <property type="evidence" value="ECO:0007669"/>
    <property type="project" value="TreeGrafter"/>
</dbReference>
<feature type="domain" description="AsmA" evidence="1">
    <location>
        <begin position="4"/>
        <end position="117"/>
    </location>
</feature>
<dbReference type="GO" id="GO:0005886">
    <property type="term" value="C:plasma membrane"/>
    <property type="evidence" value="ECO:0007669"/>
    <property type="project" value="TreeGrafter"/>
</dbReference>
<name>A0A317FGM6_9PROT</name>
<feature type="domain" description="AsmA" evidence="1">
    <location>
        <begin position="699"/>
        <end position="880"/>
    </location>
</feature>
<keyword evidence="3" id="KW-1185">Reference proteome</keyword>
<gene>
    <name evidence="2" type="ORF">DFH01_10010</name>
</gene>
<accession>A0A317FGM6</accession>
<dbReference type="PANTHER" id="PTHR30441:SF4">
    <property type="entry name" value="PROTEIN ASMA"/>
    <property type="match status" value="1"/>
</dbReference>
<dbReference type="EMBL" id="QGNA01000002">
    <property type="protein sequence ID" value="PWS37187.1"/>
    <property type="molecule type" value="Genomic_DNA"/>
</dbReference>
<evidence type="ECO:0000313" key="2">
    <source>
        <dbReference type="EMBL" id="PWS37187.1"/>
    </source>
</evidence>
<sequence>MKRLGLASGLLLLLVLGALWLGPRFVDWEPWRERLAEIATDRLGRPVTLEGPVELTLLPRAVVRAGGVTIAPPTDIGGDAAFQVTARMLRVRLDLFSLLAGQLAPREIALVGAEVTLPWPPGPVLAFRPPAWITELDAEIEDARVRLGEAVLEGVSAHLSSGGAAQALEISGTFAWAGRAARFAATLGRPGWDGIAPVELSLALPEASGRARGVLVPDGGFEGTMEVSGPDLSALLPSPPGAFRASGRLTATADLLAADDLAIDLAGAPARGAAALRLVPAPRLDVALLASRLDLDGWVKALRQAGPRSWPVSVDLSAEAASFAGLTLRRLRGAAFLEDGRLTLTDVSVLLPGETELDFAGATAGARLEIAARFTGPDIRATLAALNLPVEDLDPSLLRRGEGRFRLVLEESQAAVPELAATFEDLRLSGAGTLRHGPRPALGLGLTVDRLDLGRWLPRGIDLDQLGRAVGGMDLNLRLAAETARWGEAVMERAALDAAAEGGRITVRRLSGRLAEADVIASGTAQLGRQLRFSDITLEANGSNARGLFDLIPGTWPDLRPLAAKPVSLRLSGGGPAEALALKGEAELGELRLEATGTLDLPAGRATAATTLRHPGAPRLLNEAFGWDVGPWLGDGSFSLIGNLAIGPNLLSAESFELVAGGLRAGGQLAFGFAPRPRLAGRIVAERLPLPLPGLRSTEPLPLDALAGFDAEIALEAGRVEAAGTVLQEASAILRLASGRLALERVAGKLAGGRVEGGIAADLTASGAPRLALEMQLIDSTLAAPLLGLPFDLTAGRGDVAARLTANGHAPAAMLATLSGSWRTTLRDGVLTGLDLAAAAGATGLGDLAEAEAAARRALTAGATAFDRLEAAGSVEAGRIVVESGRVTTESGATAMLSGSADLPRSTLDLRFAVRPAAAEAPELGLRVTGPAAEPRVLPETAAWARWRAERG</sequence>
<dbReference type="Pfam" id="PF05170">
    <property type="entry name" value="AsmA"/>
    <property type="match status" value="2"/>
</dbReference>
<reference evidence="3" key="1">
    <citation type="submission" date="2018-05" db="EMBL/GenBank/DDBJ databases">
        <authorList>
            <person name="Du Z."/>
            <person name="Wang X."/>
        </authorList>
    </citation>
    <scope>NUCLEOTIDE SEQUENCE [LARGE SCALE GENOMIC DNA]</scope>
    <source>
        <strain evidence="3">CQN31</strain>
    </source>
</reference>
<evidence type="ECO:0000259" key="1">
    <source>
        <dbReference type="Pfam" id="PF05170"/>
    </source>
</evidence>
<protein>
    <recommendedName>
        <fullName evidence="1">AsmA domain-containing protein</fullName>
    </recommendedName>
</protein>
<dbReference type="InterPro" id="IPR052894">
    <property type="entry name" value="AsmA-related"/>
</dbReference>
<dbReference type="RefSeq" id="WP_109870296.1">
    <property type="nucleotide sequence ID" value="NZ_QGNA01000002.1"/>
</dbReference>
<organism evidence="2 3">
    <name type="scientific">Falsiroseomonas bella</name>
    <dbReference type="NCBI Taxonomy" id="2184016"/>
    <lineage>
        <taxon>Bacteria</taxon>
        <taxon>Pseudomonadati</taxon>
        <taxon>Pseudomonadota</taxon>
        <taxon>Alphaproteobacteria</taxon>
        <taxon>Acetobacterales</taxon>
        <taxon>Roseomonadaceae</taxon>
        <taxon>Falsiroseomonas</taxon>
    </lineage>
</organism>